<keyword evidence="2" id="KW-1185">Reference proteome</keyword>
<evidence type="ECO:0000313" key="2">
    <source>
        <dbReference type="Proteomes" id="UP001295794"/>
    </source>
</evidence>
<sequence>LHNEDSAVSDLTVPQPSHALLDTLLRHRKLLNHRLDVVARGKVEHTAMDRAGGNSRALDVDSTHDEGKTREGQVVLADRQRVDRALGLHHSHIRGPRGDEAGRHDQVVERPHILELRHAFRRVKLRRAQLRSLLPLRVGAREHDDLRAHLRREHDGQMAQPADPDDADALRGPDVVALDDLEHSRAATHQGSGVLRSEVGRDAEQERLLPDGVRAEGALVEAVRAVHLAVRAVLVPA</sequence>
<protein>
    <submittedName>
        <fullName evidence="1">Uncharacterized protein</fullName>
    </submittedName>
</protein>
<evidence type="ECO:0000313" key="1">
    <source>
        <dbReference type="EMBL" id="CAK5266054.1"/>
    </source>
</evidence>
<dbReference type="AlphaFoldDB" id="A0AAD2GXS7"/>
<reference evidence="1" key="1">
    <citation type="submission" date="2023-11" db="EMBL/GenBank/DDBJ databases">
        <authorList>
            <person name="De Vega J J."/>
            <person name="De Vega J J."/>
        </authorList>
    </citation>
    <scope>NUCLEOTIDE SEQUENCE</scope>
</reference>
<proteinExistence type="predicted"/>
<name>A0AAD2GXS7_9AGAR</name>
<organism evidence="1 2">
    <name type="scientific">Mycena citricolor</name>
    <dbReference type="NCBI Taxonomy" id="2018698"/>
    <lineage>
        <taxon>Eukaryota</taxon>
        <taxon>Fungi</taxon>
        <taxon>Dikarya</taxon>
        <taxon>Basidiomycota</taxon>
        <taxon>Agaricomycotina</taxon>
        <taxon>Agaricomycetes</taxon>
        <taxon>Agaricomycetidae</taxon>
        <taxon>Agaricales</taxon>
        <taxon>Marasmiineae</taxon>
        <taxon>Mycenaceae</taxon>
        <taxon>Mycena</taxon>
    </lineage>
</organism>
<gene>
    <name evidence="1" type="ORF">MYCIT1_LOCUS7541</name>
</gene>
<comment type="caution">
    <text evidence="1">The sequence shown here is derived from an EMBL/GenBank/DDBJ whole genome shotgun (WGS) entry which is preliminary data.</text>
</comment>
<dbReference type="EMBL" id="CAVNYO010000105">
    <property type="protein sequence ID" value="CAK5266054.1"/>
    <property type="molecule type" value="Genomic_DNA"/>
</dbReference>
<accession>A0AAD2GXS7</accession>
<dbReference type="Proteomes" id="UP001295794">
    <property type="component" value="Unassembled WGS sequence"/>
</dbReference>
<feature type="non-terminal residue" evidence="1">
    <location>
        <position position="1"/>
    </location>
</feature>